<protein>
    <recommendedName>
        <fullName evidence="5">Organic hydroperoxide resistance protein ohrA</fullName>
    </recommendedName>
</protein>
<reference evidence="3 4" key="1">
    <citation type="submission" date="2014-08" db="EMBL/GenBank/DDBJ databases">
        <title>Complete genome of a marine bacteria Jeotgalibacillus malaysiensis.</title>
        <authorList>
            <person name="Yaakop A.S."/>
            <person name="Chan K.-G."/>
            <person name="Goh K.M."/>
        </authorList>
    </citation>
    <scope>NUCLEOTIDE SEQUENCE [LARGE SCALE GENOMIC DNA]</scope>
    <source>
        <strain evidence="3 4">D5</strain>
    </source>
</reference>
<evidence type="ECO:0000256" key="1">
    <source>
        <dbReference type="ARBA" id="ARBA00007378"/>
    </source>
</evidence>
<dbReference type="Pfam" id="PF02566">
    <property type="entry name" value="OsmC"/>
    <property type="match status" value="1"/>
</dbReference>
<dbReference type="InterPro" id="IPR003718">
    <property type="entry name" value="OsmC/Ohr_fam"/>
</dbReference>
<sequence>MAILTSSATAKNGRNGHVKSSDDLIQLDLAMPGDGQDPEGKSNPEQLFAAGYSACFDGAFNLMAKNAGKKVESTTTAHVSLNKDEKDDGVKISVKLEVEVSGVSQDEAEELLKKAHDFCPYSKATRGNIDVDLDIKAV</sequence>
<gene>
    <name evidence="3" type="ORF">JMA_07920</name>
</gene>
<accession>A0A0B5APU8</accession>
<dbReference type="EMBL" id="CP009416">
    <property type="protein sequence ID" value="AJD90109.1"/>
    <property type="molecule type" value="Genomic_DNA"/>
</dbReference>
<dbReference type="PANTHER" id="PTHR33797:SF2">
    <property type="entry name" value="ORGANIC HYDROPEROXIDE RESISTANCE PROTEIN-LIKE"/>
    <property type="match status" value="1"/>
</dbReference>
<evidence type="ECO:0000313" key="3">
    <source>
        <dbReference type="EMBL" id="AJD90109.1"/>
    </source>
</evidence>
<proteinExistence type="inferred from homology"/>
<dbReference type="InterPro" id="IPR036102">
    <property type="entry name" value="OsmC/Ohrsf"/>
</dbReference>
<dbReference type="AlphaFoldDB" id="A0A0B5APU8"/>
<dbReference type="Proteomes" id="UP000031449">
    <property type="component" value="Chromosome"/>
</dbReference>
<dbReference type="NCBIfam" id="TIGR03561">
    <property type="entry name" value="organ_hyd_perox"/>
    <property type="match status" value="1"/>
</dbReference>
<dbReference type="SUPFAM" id="SSF82784">
    <property type="entry name" value="OsmC-like"/>
    <property type="match status" value="1"/>
</dbReference>
<feature type="region of interest" description="Disordered" evidence="2">
    <location>
        <begin position="1"/>
        <end position="44"/>
    </location>
</feature>
<evidence type="ECO:0008006" key="5">
    <source>
        <dbReference type="Google" id="ProtNLM"/>
    </source>
</evidence>
<name>A0A0B5APU8_9BACL</name>
<feature type="compositionally biased region" description="Polar residues" evidence="2">
    <location>
        <begin position="1"/>
        <end position="12"/>
    </location>
</feature>
<dbReference type="KEGG" id="jeo:JMA_07920"/>
<dbReference type="BioCyc" id="JESP1508404:G14D9-10009-MONOMER"/>
<evidence type="ECO:0000313" key="4">
    <source>
        <dbReference type="Proteomes" id="UP000031449"/>
    </source>
</evidence>
<dbReference type="Gene3D" id="3.30.300.20">
    <property type="match status" value="1"/>
</dbReference>
<dbReference type="OrthoDB" id="9797508at2"/>
<dbReference type="Gene3D" id="2.20.25.10">
    <property type="match status" value="1"/>
</dbReference>
<keyword evidence="4" id="KW-1185">Reference proteome</keyword>
<organism evidence="3 4">
    <name type="scientific">Jeotgalibacillus malaysiensis</name>
    <dbReference type="NCBI Taxonomy" id="1508404"/>
    <lineage>
        <taxon>Bacteria</taxon>
        <taxon>Bacillati</taxon>
        <taxon>Bacillota</taxon>
        <taxon>Bacilli</taxon>
        <taxon>Bacillales</taxon>
        <taxon>Caryophanaceae</taxon>
        <taxon>Jeotgalibacillus</taxon>
    </lineage>
</organism>
<evidence type="ECO:0000256" key="2">
    <source>
        <dbReference type="SAM" id="MobiDB-lite"/>
    </source>
</evidence>
<dbReference type="PANTHER" id="PTHR33797">
    <property type="entry name" value="ORGANIC HYDROPEROXIDE RESISTANCE PROTEIN-LIKE"/>
    <property type="match status" value="1"/>
</dbReference>
<comment type="similarity">
    <text evidence="1">Belongs to the OsmC/Ohr family.</text>
</comment>
<dbReference type="GO" id="GO:0006979">
    <property type="term" value="P:response to oxidative stress"/>
    <property type="evidence" value="ECO:0007669"/>
    <property type="project" value="InterPro"/>
</dbReference>
<dbReference type="InterPro" id="IPR019953">
    <property type="entry name" value="OHR"/>
</dbReference>
<dbReference type="HOGENOM" id="CLU_106355_2_1_9"/>
<dbReference type="InterPro" id="IPR015946">
    <property type="entry name" value="KH_dom-like_a/b"/>
</dbReference>
<dbReference type="STRING" id="1508404.JMA_07920"/>